<proteinExistence type="inferred from homology"/>
<evidence type="ECO:0000256" key="1">
    <source>
        <dbReference type="ARBA" id="ARBA00009005"/>
    </source>
</evidence>
<dbReference type="Gene3D" id="3.40.50.1460">
    <property type="match status" value="1"/>
</dbReference>
<dbReference type="Pfam" id="PF00656">
    <property type="entry name" value="Peptidase_C14"/>
    <property type="match status" value="1"/>
</dbReference>
<feature type="region of interest" description="Disordered" evidence="2">
    <location>
        <begin position="338"/>
        <end position="358"/>
    </location>
</feature>
<sequence>MSSSVTEQTMAVRVPHSIDGHKFWAVIIAIDDYKMSPLRACVSDAEMVVKYLSDDLHVPGDHIQLLLSADIKRCTVSENKPPTRANIVNTIFGLSTNAGIQRGDNIIIYFAGHGTTYNCDDYYNNKDGTAAMLGNIDALCPMDRGPQCGAVTKTADTNDAKNSVTTSDPQVPDISDREINVILAEIARNKGDHITFIVDCCHSASITRGLMPTQEGVRSIIQLPSSSIPAMFRAADETLKHLDGYQSISKADWKFDMDSHVVLAACKEFEYAKEVEGDRRFNGVFTQALISALKSVDLNDKSMTYYNLLEKLPWNATQHPVVAGKHKGSRLWFQDCDSSRSKASSDQPPLHTPGGASRTSLDRHFPRLFKFFNRFIELFRW</sequence>
<evidence type="ECO:0000259" key="3">
    <source>
        <dbReference type="Pfam" id="PF00656"/>
    </source>
</evidence>
<comment type="caution">
    <text evidence="4">The sequence shown here is derived from an EMBL/GenBank/DDBJ whole genome shotgun (WGS) entry which is preliminary data.</text>
</comment>
<feature type="domain" description="Peptidase C14 caspase" evidence="3">
    <location>
        <begin position="24"/>
        <end position="297"/>
    </location>
</feature>
<protein>
    <recommendedName>
        <fullName evidence="3">Peptidase C14 caspase domain-containing protein</fullName>
    </recommendedName>
</protein>
<dbReference type="EMBL" id="JAUEPU010000026">
    <property type="protein sequence ID" value="KAK0493163.1"/>
    <property type="molecule type" value="Genomic_DNA"/>
</dbReference>
<comment type="similarity">
    <text evidence="1">Belongs to the peptidase C14B family.</text>
</comment>
<organism evidence="4 5">
    <name type="scientific">Armillaria luteobubalina</name>
    <dbReference type="NCBI Taxonomy" id="153913"/>
    <lineage>
        <taxon>Eukaryota</taxon>
        <taxon>Fungi</taxon>
        <taxon>Dikarya</taxon>
        <taxon>Basidiomycota</taxon>
        <taxon>Agaricomycotina</taxon>
        <taxon>Agaricomycetes</taxon>
        <taxon>Agaricomycetidae</taxon>
        <taxon>Agaricales</taxon>
        <taxon>Marasmiineae</taxon>
        <taxon>Physalacriaceae</taxon>
        <taxon>Armillaria</taxon>
    </lineage>
</organism>
<evidence type="ECO:0000313" key="4">
    <source>
        <dbReference type="EMBL" id="KAK0493163.1"/>
    </source>
</evidence>
<dbReference type="Proteomes" id="UP001175228">
    <property type="component" value="Unassembled WGS sequence"/>
</dbReference>
<dbReference type="GO" id="GO:0004197">
    <property type="term" value="F:cysteine-type endopeptidase activity"/>
    <property type="evidence" value="ECO:0007669"/>
    <property type="project" value="InterPro"/>
</dbReference>
<dbReference type="PANTHER" id="PTHR48104">
    <property type="entry name" value="METACASPASE-4"/>
    <property type="match status" value="1"/>
</dbReference>
<dbReference type="AlphaFoldDB" id="A0AA39Q1P2"/>
<evidence type="ECO:0000256" key="2">
    <source>
        <dbReference type="SAM" id="MobiDB-lite"/>
    </source>
</evidence>
<reference evidence="4" key="1">
    <citation type="submission" date="2023-06" db="EMBL/GenBank/DDBJ databases">
        <authorList>
            <consortium name="Lawrence Berkeley National Laboratory"/>
            <person name="Ahrendt S."/>
            <person name="Sahu N."/>
            <person name="Indic B."/>
            <person name="Wong-Bajracharya J."/>
            <person name="Merenyi Z."/>
            <person name="Ke H.-M."/>
            <person name="Monk M."/>
            <person name="Kocsube S."/>
            <person name="Drula E."/>
            <person name="Lipzen A."/>
            <person name="Balint B."/>
            <person name="Henrissat B."/>
            <person name="Andreopoulos B."/>
            <person name="Martin F.M."/>
            <person name="Harder C.B."/>
            <person name="Rigling D."/>
            <person name="Ford K.L."/>
            <person name="Foster G.D."/>
            <person name="Pangilinan J."/>
            <person name="Papanicolaou A."/>
            <person name="Barry K."/>
            <person name="LaButti K."/>
            <person name="Viragh M."/>
            <person name="Koriabine M."/>
            <person name="Yan M."/>
            <person name="Riley R."/>
            <person name="Champramary S."/>
            <person name="Plett K.L."/>
            <person name="Tsai I.J."/>
            <person name="Slot J."/>
            <person name="Sipos G."/>
            <person name="Plett J."/>
            <person name="Nagy L.G."/>
            <person name="Grigoriev I.V."/>
        </authorList>
    </citation>
    <scope>NUCLEOTIDE SEQUENCE</scope>
    <source>
        <strain evidence="4">HWK02</strain>
    </source>
</reference>
<gene>
    <name evidence="4" type="ORF">EDD18DRAFT_431956</name>
</gene>
<dbReference type="InterPro" id="IPR011600">
    <property type="entry name" value="Pept_C14_caspase"/>
</dbReference>
<dbReference type="PANTHER" id="PTHR48104:SF30">
    <property type="entry name" value="METACASPASE-1"/>
    <property type="match status" value="1"/>
</dbReference>
<dbReference type="GO" id="GO:0005737">
    <property type="term" value="C:cytoplasm"/>
    <property type="evidence" value="ECO:0007669"/>
    <property type="project" value="TreeGrafter"/>
</dbReference>
<keyword evidence="5" id="KW-1185">Reference proteome</keyword>
<name>A0AA39Q1P2_9AGAR</name>
<dbReference type="GO" id="GO:0006508">
    <property type="term" value="P:proteolysis"/>
    <property type="evidence" value="ECO:0007669"/>
    <property type="project" value="InterPro"/>
</dbReference>
<accession>A0AA39Q1P2</accession>
<dbReference type="InterPro" id="IPR050452">
    <property type="entry name" value="Metacaspase"/>
</dbReference>
<evidence type="ECO:0000313" key="5">
    <source>
        <dbReference type="Proteomes" id="UP001175228"/>
    </source>
</evidence>